<accession>A0A1V4I3S3</accession>
<feature type="transmembrane region" description="Helical" evidence="1">
    <location>
        <begin position="6"/>
        <end position="28"/>
    </location>
</feature>
<dbReference type="Proteomes" id="UP000190140">
    <property type="component" value="Unassembled WGS sequence"/>
</dbReference>
<dbReference type="AlphaFoldDB" id="A0A1V4I3S3"/>
<evidence type="ECO:0000313" key="2">
    <source>
        <dbReference type="EMBL" id="OPJ54641.1"/>
    </source>
</evidence>
<keyword evidence="1" id="KW-0812">Transmembrane</keyword>
<feature type="transmembrane region" description="Helical" evidence="1">
    <location>
        <begin position="37"/>
        <end position="60"/>
    </location>
</feature>
<name>A0A1V4I3S3_9FIRM</name>
<keyword evidence="1" id="KW-0472">Membrane</keyword>
<dbReference type="EMBL" id="MZGW01000017">
    <property type="protein sequence ID" value="OPJ54641.1"/>
    <property type="molecule type" value="Genomic_DNA"/>
</dbReference>
<sequence>MNDITQIKLLIVFGATLLSIYTIVLLLIGPLNFLGRFIFRILVGGLSLFILNQGLTILGVDLNLGVNLATSFIAGHLGVIGVCAMVLIRYLLIV</sequence>
<feature type="transmembrane region" description="Helical" evidence="1">
    <location>
        <begin position="72"/>
        <end position="92"/>
    </location>
</feature>
<keyword evidence="1" id="KW-1133">Transmembrane helix</keyword>
<gene>
    <name evidence="2" type="ORF">CLOTH_20470</name>
</gene>
<dbReference type="STRING" id="29349.CLOTH_20470"/>
<dbReference type="OrthoDB" id="1757437at2"/>
<dbReference type="RefSeq" id="WP_079413692.1">
    <property type="nucleotide sequence ID" value="NZ_MZGW01000017.1"/>
</dbReference>
<evidence type="ECO:0000256" key="1">
    <source>
        <dbReference type="SAM" id="Phobius"/>
    </source>
</evidence>
<protein>
    <submittedName>
        <fullName evidence="2">SigmaK-factor processing regulatory protein BofA</fullName>
    </submittedName>
</protein>
<dbReference type="InterPro" id="IPR010001">
    <property type="entry name" value="BofA"/>
</dbReference>
<organism evidence="2 3">
    <name type="scientific">Alkalithermobacter paradoxus</name>
    <dbReference type="NCBI Taxonomy" id="29349"/>
    <lineage>
        <taxon>Bacteria</taxon>
        <taxon>Bacillati</taxon>
        <taxon>Bacillota</taxon>
        <taxon>Clostridia</taxon>
        <taxon>Peptostreptococcales</taxon>
        <taxon>Tepidibacteraceae</taxon>
        <taxon>Alkalithermobacter</taxon>
    </lineage>
</organism>
<comment type="caution">
    <text evidence="2">The sequence shown here is derived from an EMBL/GenBank/DDBJ whole genome shotgun (WGS) entry which is preliminary data.</text>
</comment>
<reference evidence="2 3" key="1">
    <citation type="submission" date="2017-03" db="EMBL/GenBank/DDBJ databases">
        <title>Genome sequence of Clostridium thermoalcaliphilum DSM 7309.</title>
        <authorList>
            <person name="Poehlein A."/>
            <person name="Daniel R."/>
        </authorList>
    </citation>
    <scope>NUCLEOTIDE SEQUENCE [LARGE SCALE GENOMIC DNA]</scope>
    <source>
        <strain evidence="2 3">DSM 7309</strain>
    </source>
</reference>
<evidence type="ECO:0000313" key="3">
    <source>
        <dbReference type="Proteomes" id="UP000190140"/>
    </source>
</evidence>
<proteinExistence type="predicted"/>
<keyword evidence="3" id="KW-1185">Reference proteome</keyword>
<dbReference type="Pfam" id="PF07441">
    <property type="entry name" value="BofA"/>
    <property type="match status" value="1"/>
</dbReference>